<evidence type="ECO:0000313" key="2">
    <source>
        <dbReference type="EMBL" id="QOY86878.1"/>
    </source>
</evidence>
<proteinExistence type="predicted"/>
<reference evidence="2 3" key="1">
    <citation type="submission" date="2020-10" db="EMBL/GenBank/DDBJ databases">
        <title>Complete genome sequence of Paludibaculum fermentans P105T, a facultatively anaerobic acidobacterium capable of dissimilatory Fe(III) reduction.</title>
        <authorList>
            <person name="Dedysh S.N."/>
            <person name="Beletsky A.V."/>
            <person name="Kulichevskaya I.S."/>
            <person name="Mardanov A.V."/>
            <person name="Ravin N.V."/>
        </authorList>
    </citation>
    <scope>NUCLEOTIDE SEQUENCE [LARGE SCALE GENOMIC DNA]</scope>
    <source>
        <strain evidence="2 3">P105</strain>
    </source>
</reference>
<dbReference type="AlphaFoldDB" id="A0A7S7NNI1"/>
<evidence type="ECO:0000256" key="1">
    <source>
        <dbReference type="SAM" id="Phobius"/>
    </source>
</evidence>
<keyword evidence="1" id="KW-1133">Transmembrane helix</keyword>
<feature type="transmembrane region" description="Helical" evidence="1">
    <location>
        <begin position="378"/>
        <end position="400"/>
    </location>
</feature>
<protein>
    <submittedName>
        <fullName evidence="2">CHASE2 domain-containing protein</fullName>
    </submittedName>
</protein>
<gene>
    <name evidence="2" type="ORF">IRI77_29480</name>
</gene>
<dbReference type="EMBL" id="CP063849">
    <property type="protein sequence ID" value="QOY86878.1"/>
    <property type="molecule type" value="Genomic_DNA"/>
</dbReference>
<dbReference type="KEGG" id="pfer:IRI77_29480"/>
<sequence length="429" mass="47311">MTLPSGSELRRSLLRLCRLLGFLVLIVGLERLVFHDWLHLEDNRASLVATFYPALKSAMRTSDQPTLTSVILIDDPVAHPVLDVCGFRRTLTEVLRTLAKQGPTAIVVDAYLGTQPNCDKENKGLTALVDSMSIAQRRPKERKAIPIVFGTVPVNGEEHCGLWQESACQARKTNPDEAHGPKPDQALGFGLMAVATDRRKIVLGLEVNGQAQPTLATAALTIAHKEPQLRRVAKFLESGPAFQLDRSEKKYAEAGRLYRVRWKNPHAGDALTWFQVNPDNQKKETAIPDPTLTTGTFDGVVVLASAAESTQPGPSDSSPGYIAHANTIENLLHDDYLATLFPEEGFFGRISTLADYALVLAFFYFLDTRGAGLVRLPWIAASAVAMLVFVWLCMSIGHRYTDLTNISIPTLFLAFIESLTVEFHIRSHQ</sequence>
<keyword evidence="1" id="KW-0472">Membrane</keyword>
<keyword evidence="3" id="KW-1185">Reference proteome</keyword>
<dbReference type="Proteomes" id="UP000593892">
    <property type="component" value="Chromosome"/>
</dbReference>
<accession>A0A7S7NNI1</accession>
<evidence type="ECO:0000313" key="3">
    <source>
        <dbReference type="Proteomes" id="UP000593892"/>
    </source>
</evidence>
<keyword evidence="1" id="KW-0812">Transmembrane</keyword>
<feature type="transmembrane region" description="Helical" evidence="1">
    <location>
        <begin position="406"/>
        <end position="425"/>
    </location>
</feature>
<dbReference type="RefSeq" id="WP_194448547.1">
    <property type="nucleotide sequence ID" value="NZ_CP063849.1"/>
</dbReference>
<feature type="transmembrane region" description="Helical" evidence="1">
    <location>
        <begin position="346"/>
        <end position="366"/>
    </location>
</feature>
<organism evidence="2 3">
    <name type="scientific">Paludibaculum fermentans</name>
    <dbReference type="NCBI Taxonomy" id="1473598"/>
    <lineage>
        <taxon>Bacteria</taxon>
        <taxon>Pseudomonadati</taxon>
        <taxon>Acidobacteriota</taxon>
        <taxon>Terriglobia</taxon>
        <taxon>Bryobacterales</taxon>
        <taxon>Bryobacteraceae</taxon>
        <taxon>Paludibaculum</taxon>
    </lineage>
</organism>
<name>A0A7S7NNI1_PALFE</name>